<proteinExistence type="inferred from homology"/>
<dbReference type="CDD" id="cd00616">
    <property type="entry name" value="AHBA_syn"/>
    <property type="match status" value="1"/>
</dbReference>
<keyword evidence="6" id="KW-0032">Aminotransferase</keyword>
<keyword evidence="1 4" id="KW-0663">Pyridoxal phosphate</keyword>
<dbReference type="InterPro" id="IPR015424">
    <property type="entry name" value="PyrdxlP-dep_Trfase"/>
</dbReference>
<dbReference type="SUPFAM" id="SSF53383">
    <property type="entry name" value="PLP-dependent transferases"/>
    <property type="match status" value="1"/>
</dbReference>
<reference evidence="6 7" key="1">
    <citation type="submission" date="2020-02" db="EMBL/GenBank/DDBJ databases">
        <title>Complete genome sequence of Flavobacteriaceae bacterium.</title>
        <authorList>
            <person name="Kim S.-J."/>
            <person name="Kim Y.-S."/>
            <person name="Kim K.-H."/>
        </authorList>
    </citation>
    <scope>NUCLEOTIDE SEQUENCE [LARGE SCALE GENOMIC DNA]</scope>
    <source>
        <strain evidence="6 7">RR4-40</strain>
    </source>
</reference>
<dbReference type="AlphaFoldDB" id="A0A6G6GKN9"/>
<feature type="modified residue" description="N6-(pyridoxal phosphate)lysine" evidence="4">
    <location>
        <position position="190"/>
    </location>
</feature>
<evidence type="ECO:0000256" key="4">
    <source>
        <dbReference type="PIRSR" id="PIRSR000390-2"/>
    </source>
</evidence>
<dbReference type="RefSeq" id="WP_164679114.1">
    <property type="nucleotide sequence ID" value="NZ_CP049057.1"/>
</dbReference>
<dbReference type="GO" id="GO:0030170">
    <property type="term" value="F:pyridoxal phosphate binding"/>
    <property type="evidence" value="ECO:0007669"/>
    <property type="project" value="TreeGrafter"/>
</dbReference>
<dbReference type="Pfam" id="PF01041">
    <property type="entry name" value="DegT_DnrJ_EryC1"/>
    <property type="match status" value="1"/>
</dbReference>
<dbReference type="KEGG" id="mgel:G5B37_05765"/>
<evidence type="ECO:0000313" key="7">
    <source>
        <dbReference type="Proteomes" id="UP000505306"/>
    </source>
</evidence>
<accession>A0A6G6GKN9</accession>
<organism evidence="6 7">
    <name type="scientific">Rasiella rasia</name>
    <dbReference type="NCBI Taxonomy" id="2744027"/>
    <lineage>
        <taxon>Bacteria</taxon>
        <taxon>Pseudomonadati</taxon>
        <taxon>Bacteroidota</taxon>
        <taxon>Flavobacteriia</taxon>
        <taxon>Flavobacteriales</taxon>
        <taxon>Flavobacteriaceae</taxon>
        <taxon>Rasiella</taxon>
    </lineage>
</organism>
<evidence type="ECO:0000256" key="2">
    <source>
        <dbReference type="ARBA" id="ARBA00037999"/>
    </source>
</evidence>
<dbReference type="PANTHER" id="PTHR30244:SF36">
    <property type="entry name" value="3-OXO-GLUCOSE-6-PHOSPHATE:GLUTAMATE AMINOTRANSFERASE"/>
    <property type="match status" value="1"/>
</dbReference>
<dbReference type="InterPro" id="IPR015422">
    <property type="entry name" value="PyrdxlP-dep_Trfase_small"/>
</dbReference>
<dbReference type="InterPro" id="IPR000653">
    <property type="entry name" value="DegT/StrS_aminotransferase"/>
</dbReference>
<evidence type="ECO:0000256" key="5">
    <source>
        <dbReference type="RuleBase" id="RU004508"/>
    </source>
</evidence>
<dbReference type="GO" id="GO:0000271">
    <property type="term" value="P:polysaccharide biosynthetic process"/>
    <property type="evidence" value="ECO:0007669"/>
    <property type="project" value="TreeGrafter"/>
</dbReference>
<protein>
    <submittedName>
        <fullName evidence="6">DegT/DnrJ/EryC1/StrS family aminotransferase</fullName>
    </submittedName>
</protein>
<feature type="active site" description="Proton acceptor" evidence="3">
    <location>
        <position position="190"/>
    </location>
</feature>
<name>A0A6G6GKN9_9FLAO</name>
<dbReference type="Gene3D" id="3.40.640.10">
    <property type="entry name" value="Type I PLP-dependent aspartate aminotransferase-like (Major domain)"/>
    <property type="match status" value="1"/>
</dbReference>
<dbReference type="PANTHER" id="PTHR30244">
    <property type="entry name" value="TRANSAMINASE"/>
    <property type="match status" value="1"/>
</dbReference>
<comment type="similarity">
    <text evidence="2 5">Belongs to the DegT/DnrJ/EryC1 family.</text>
</comment>
<dbReference type="InterPro" id="IPR015421">
    <property type="entry name" value="PyrdxlP-dep_Trfase_major"/>
</dbReference>
<gene>
    <name evidence="6" type="ORF">G5B37_05765</name>
</gene>
<keyword evidence="7" id="KW-1185">Reference proteome</keyword>
<dbReference type="Proteomes" id="UP000505306">
    <property type="component" value="Chromosome"/>
</dbReference>
<dbReference type="GO" id="GO:0008483">
    <property type="term" value="F:transaminase activity"/>
    <property type="evidence" value="ECO:0007669"/>
    <property type="project" value="UniProtKB-KW"/>
</dbReference>
<dbReference type="EMBL" id="CP049057">
    <property type="protein sequence ID" value="QIE59084.1"/>
    <property type="molecule type" value="Genomic_DNA"/>
</dbReference>
<sequence length="366" mass="40865">MIPFLDLHGVNQEFEASFKKEFQQFLDSGYYVLGNQVKTFENDFAKFCNANYCIGVGNGLDALRLILEGYKTLHKINVGDEVLVAANTFIATIIAIKQAGLVPVLVEAEEDTFNFDLKVLESKISAKTKAIMPVHLYGQLAPMKALKVLATKYNLLLIEDAAQAHGAMNEEGKRAGNLGDAAGFSFYPSKNLGALGDGGAVTTNNEALATAIKKLRNYGSSKKYEHEFLGINSRLDEIQAAFLKLKLPSLDKHNRARQAIAKTYLANIKNQKIKLPKYNDSKNHVFHLFVVQVEDRSTFTDYLEANNIGYLIHYPIAPHHQSALPEYQSLSFPVTEKIHKQVISLPMSPVMTEQQVRRVIKVLNEY</sequence>
<dbReference type="PIRSF" id="PIRSF000390">
    <property type="entry name" value="PLP_StrS"/>
    <property type="match status" value="1"/>
</dbReference>
<evidence type="ECO:0000256" key="1">
    <source>
        <dbReference type="ARBA" id="ARBA00022898"/>
    </source>
</evidence>
<evidence type="ECO:0000256" key="3">
    <source>
        <dbReference type="PIRSR" id="PIRSR000390-1"/>
    </source>
</evidence>
<dbReference type="Gene3D" id="3.90.1150.10">
    <property type="entry name" value="Aspartate Aminotransferase, domain 1"/>
    <property type="match status" value="1"/>
</dbReference>
<evidence type="ECO:0000313" key="6">
    <source>
        <dbReference type="EMBL" id="QIE59084.1"/>
    </source>
</evidence>
<keyword evidence="6" id="KW-0808">Transferase</keyword>